<sequence length="190" mass="21352">MASSLIANAIQVNFDSVLGFPDNERMVNMFKALESTGLRGFLGCPSVLYEQSLEQFFDTAYLRENEIISAVLGKFVGISEEQFAGVFELPMTGLTDMTEVSKDLVYDARSIFPKSGEPVKTSCKKRKMKYEFRFLNDILAMSVTVKAGSFDAVTHERFLLTAIHFGLKINWSKILFDILKEMVTKSSKQA</sequence>
<protein>
    <recommendedName>
        <fullName evidence="3">Dystroglycan-like</fullName>
    </recommendedName>
</protein>
<dbReference type="Proteomes" id="UP000250235">
    <property type="component" value="Unassembled WGS sequence"/>
</dbReference>
<gene>
    <name evidence="1" type="ORF">F511_34560</name>
</gene>
<keyword evidence="2" id="KW-1185">Reference proteome</keyword>
<evidence type="ECO:0008006" key="3">
    <source>
        <dbReference type="Google" id="ProtNLM"/>
    </source>
</evidence>
<evidence type="ECO:0000313" key="1">
    <source>
        <dbReference type="EMBL" id="KZV52415.1"/>
    </source>
</evidence>
<evidence type="ECO:0000313" key="2">
    <source>
        <dbReference type="Proteomes" id="UP000250235"/>
    </source>
</evidence>
<name>A0A2Z7CZQ8_9LAMI</name>
<reference evidence="1 2" key="1">
    <citation type="journal article" date="2015" name="Proc. Natl. Acad. Sci. U.S.A.">
        <title>The resurrection genome of Boea hygrometrica: A blueprint for survival of dehydration.</title>
        <authorList>
            <person name="Xiao L."/>
            <person name="Yang G."/>
            <person name="Zhang L."/>
            <person name="Yang X."/>
            <person name="Zhao S."/>
            <person name="Ji Z."/>
            <person name="Zhou Q."/>
            <person name="Hu M."/>
            <person name="Wang Y."/>
            <person name="Chen M."/>
            <person name="Xu Y."/>
            <person name="Jin H."/>
            <person name="Xiao X."/>
            <person name="Hu G."/>
            <person name="Bao F."/>
            <person name="Hu Y."/>
            <person name="Wan P."/>
            <person name="Li L."/>
            <person name="Deng X."/>
            <person name="Kuang T."/>
            <person name="Xiang C."/>
            <person name="Zhu J.K."/>
            <person name="Oliver M.J."/>
            <person name="He Y."/>
        </authorList>
    </citation>
    <scope>NUCLEOTIDE SEQUENCE [LARGE SCALE GENOMIC DNA]</scope>
    <source>
        <strain evidence="2">cv. XS01</strain>
    </source>
</reference>
<proteinExistence type="predicted"/>
<organism evidence="1 2">
    <name type="scientific">Dorcoceras hygrometricum</name>
    <dbReference type="NCBI Taxonomy" id="472368"/>
    <lineage>
        <taxon>Eukaryota</taxon>
        <taxon>Viridiplantae</taxon>
        <taxon>Streptophyta</taxon>
        <taxon>Embryophyta</taxon>
        <taxon>Tracheophyta</taxon>
        <taxon>Spermatophyta</taxon>
        <taxon>Magnoliopsida</taxon>
        <taxon>eudicotyledons</taxon>
        <taxon>Gunneridae</taxon>
        <taxon>Pentapetalae</taxon>
        <taxon>asterids</taxon>
        <taxon>lamiids</taxon>
        <taxon>Lamiales</taxon>
        <taxon>Gesneriaceae</taxon>
        <taxon>Didymocarpoideae</taxon>
        <taxon>Trichosporeae</taxon>
        <taxon>Loxocarpinae</taxon>
        <taxon>Dorcoceras</taxon>
    </lineage>
</organism>
<dbReference type="EMBL" id="KQ991070">
    <property type="protein sequence ID" value="KZV52415.1"/>
    <property type="molecule type" value="Genomic_DNA"/>
</dbReference>
<dbReference type="AlphaFoldDB" id="A0A2Z7CZQ8"/>
<accession>A0A2Z7CZQ8</accession>